<dbReference type="InParanoid" id="A0A0C2ZHR0"/>
<reference evidence="1 2" key="1">
    <citation type="submission" date="2014-04" db="EMBL/GenBank/DDBJ databases">
        <authorList>
            <consortium name="DOE Joint Genome Institute"/>
            <person name="Kuo A."/>
            <person name="Kohler A."/>
            <person name="Nagy L.G."/>
            <person name="Floudas D."/>
            <person name="Copeland A."/>
            <person name="Barry K.W."/>
            <person name="Cichocki N."/>
            <person name="Veneault-Fourrey C."/>
            <person name="LaButti K."/>
            <person name="Lindquist E.A."/>
            <person name="Lipzen A."/>
            <person name="Lundell T."/>
            <person name="Morin E."/>
            <person name="Murat C."/>
            <person name="Sun H."/>
            <person name="Tunlid A."/>
            <person name="Henrissat B."/>
            <person name="Grigoriev I.V."/>
            <person name="Hibbett D.S."/>
            <person name="Martin F."/>
            <person name="Nordberg H.P."/>
            <person name="Cantor M.N."/>
            <person name="Hua S.X."/>
        </authorList>
    </citation>
    <scope>NUCLEOTIDE SEQUENCE [LARGE SCALE GENOMIC DNA]</scope>
    <source>
        <strain evidence="1 2">Foug A</strain>
    </source>
</reference>
<protein>
    <submittedName>
        <fullName evidence="1">Uncharacterized protein</fullName>
    </submittedName>
</protein>
<gene>
    <name evidence="1" type="ORF">SCLCIDRAFT_80632</name>
</gene>
<evidence type="ECO:0000313" key="1">
    <source>
        <dbReference type="EMBL" id="KIM61158.1"/>
    </source>
</evidence>
<dbReference type="Proteomes" id="UP000053989">
    <property type="component" value="Unassembled WGS sequence"/>
</dbReference>
<evidence type="ECO:0000313" key="2">
    <source>
        <dbReference type="Proteomes" id="UP000053989"/>
    </source>
</evidence>
<reference evidence="2" key="2">
    <citation type="submission" date="2015-01" db="EMBL/GenBank/DDBJ databases">
        <title>Evolutionary Origins and Diversification of the Mycorrhizal Mutualists.</title>
        <authorList>
            <consortium name="DOE Joint Genome Institute"/>
            <consortium name="Mycorrhizal Genomics Consortium"/>
            <person name="Kohler A."/>
            <person name="Kuo A."/>
            <person name="Nagy L.G."/>
            <person name="Floudas D."/>
            <person name="Copeland A."/>
            <person name="Barry K.W."/>
            <person name="Cichocki N."/>
            <person name="Veneault-Fourrey C."/>
            <person name="LaButti K."/>
            <person name="Lindquist E.A."/>
            <person name="Lipzen A."/>
            <person name="Lundell T."/>
            <person name="Morin E."/>
            <person name="Murat C."/>
            <person name="Riley R."/>
            <person name="Ohm R."/>
            <person name="Sun H."/>
            <person name="Tunlid A."/>
            <person name="Henrissat B."/>
            <person name="Grigoriev I.V."/>
            <person name="Hibbett D.S."/>
            <person name="Martin F."/>
        </authorList>
    </citation>
    <scope>NUCLEOTIDE SEQUENCE [LARGE SCALE GENOMIC DNA]</scope>
    <source>
        <strain evidence="2">Foug A</strain>
    </source>
</reference>
<keyword evidence="2" id="KW-1185">Reference proteome</keyword>
<accession>A0A0C2ZHR0</accession>
<sequence>MGVEPAETTAPVAKDFAVIFNKVVVASEKAKISMKVQVHRHRNPTPDYKVTRVTPNAVELKLPKTLRIHLVVNVSRVKPYLGPLPGQPVSRTGLVQVSEERDEEYEV</sequence>
<proteinExistence type="predicted"/>
<dbReference type="AlphaFoldDB" id="A0A0C2ZHR0"/>
<dbReference type="HOGENOM" id="CLU_000384_27_0_1"/>
<feature type="non-terminal residue" evidence="1">
    <location>
        <position position="107"/>
    </location>
</feature>
<dbReference type="EMBL" id="KN822055">
    <property type="protein sequence ID" value="KIM61158.1"/>
    <property type="molecule type" value="Genomic_DNA"/>
</dbReference>
<name>A0A0C2ZHR0_9AGAM</name>
<organism evidence="1 2">
    <name type="scientific">Scleroderma citrinum Foug A</name>
    <dbReference type="NCBI Taxonomy" id="1036808"/>
    <lineage>
        <taxon>Eukaryota</taxon>
        <taxon>Fungi</taxon>
        <taxon>Dikarya</taxon>
        <taxon>Basidiomycota</taxon>
        <taxon>Agaricomycotina</taxon>
        <taxon>Agaricomycetes</taxon>
        <taxon>Agaricomycetidae</taxon>
        <taxon>Boletales</taxon>
        <taxon>Sclerodermatineae</taxon>
        <taxon>Sclerodermataceae</taxon>
        <taxon>Scleroderma</taxon>
    </lineage>
</organism>
<dbReference type="OrthoDB" id="2683811at2759"/>